<dbReference type="OrthoDB" id="9804309at2"/>
<evidence type="ECO:0000259" key="3">
    <source>
        <dbReference type="PROSITE" id="PS51668"/>
    </source>
</evidence>
<dbReference type="Gene3D" id="2.40.30.70">
    <property type="entry name" value="YaeB-like"/>
    <property type="match status" value="1"/>
</dbReference>
<dbReference type="Pfam" id="PF18389">
    <property type="entry name" value="TrmO_C"/>
    <property type="match status" value="1"/>
</dbReference>
<dbReference type="Proteomes" id="UP000252558">
    <property type="component" value="Unassembled WGS sequence"/>
</dbReference>
<dbReference type="GO" id="GO:0089715">
    <property type="term" value="F:tRNA (L-threonylcarbamoyladenosine(37)-C2) methyltransferase activity"/>
    <property type="evidence" value="ECO:0007669"/>
    <property type="project" value="TreeGrafter"/>
</dbReference>
<dbReference type="NCBIfam" id="TIGR00104">
    <property type="entry name" value="tRNA_TsaA"/>
    <property type="match status" value="1"/>
</dbReference>
<dbReference type="FunFam" id="2.40.30.70:FF:000001">
    <property type="entry name" value="tRNA (N6-threonylcarbamoyladenosine(37)-N6)-methyltransferase TrmO"/>
    <property type="match status" value="1"/>
</dbReference>
<gene>
    <name evidence="4" type="primary">tsaA</name>
    <name evidence="4" type="ORF">DU002_13995</name>
</gene>
<dbReference type="InterPro" id="IPR023370">
    <property type="entry name" value="TrmO-like_N"/>
</dbReference>
<dbReference type="GO" id="GO:0032259">
    <property type="term" value="P:methylation"/>
    <property type="evidence" value="ECO:0007669"/>
    <property type="project" value="UniProtKB-KW"/>
</dbReference>
<proteinExistence type="inferred from homology"/>
<comment type="caution">
    <text evidence="4">The sequence shown here is derived from an EMBL/GenBank/DDBJ whole genome shotgun (WGS) entry which is preliminary data.</text>
</comment>
<dbReference type="PANTHER" id="PTHR12818:SF0">
    <property type="entry name" value="TRNA (ADENINE(37)-N6)-METHYLTRANSFERASE"/>
    <property type="match status" value="1"/>
</dbReference>
<dbReference type="InterPro" id="IPR036413">
    <property type="entry name" value="YaeB-like_sf"/>
</dbReference>
<dbReference type="Gene3D" id="3.30.2310.10">
    <property type="entry name" value="YaeB-like"/>
    <property type="match status" value="1"/>
</dbReference>
<dbReference type="RefSeq" id="WP_114339011.1">
    <property type="nucleotide sequence ID" value="NZ_QPID01000008.1"/>
</dbReference>
<dbReference type="InterPro" id="IPR040372">
    <property type="entry name" value="YaeB-like"/>
</dbReference>
<dbReference type="InterPro" id="IPR041369">
    <property type="entry name" value="TrmO_C"/>
</dbReference>
<keyword evidence="4" id="KW-0808">Transferase</keyword>
<dbReference type="InterPro" id="IPR036414">
    <property type="entry name" value="YaeB_N_sf"/>
</dbReference>
<sequence>MSEHLISPVALIHTPYQQKFAIPRQPGLVSAAEATLELLPPYDNPECVRGIEAFSHLWLLFKFHQTAEQGWKPLVRPPRLGGNTKVGVFASRSTFRPNAMGLSVVKLLAVDITHGRASLRLQGVDLVNGTPIYDIKPYLPYSDAINEAAGGFADSRPDSEMTVLFTPEAAQQLAHHQQRYANLQLLIEQVLQQDPRPAYKQRVVASQNYGMALYDLNIKYRVEAKITEVLEINSD</sequence>
<dbReference type="SUPFAM" id="SSF118196">
    <property type="entry name" value="YaeB-like"/>
    <property type="match status" value="1"/>
</dbReference>
<keyword evidence="1" id="KW-0949">S-adenosyl-L-methionine</keyword>
<evidence type="ECO:0000256" key="1">
    <source>
        <dbReference type="ARBA" id="ARBA00022691"/>
    </source>
</evidence>
<comment type="similarity">
    <text evidence="2">Belongs to the tRNA methyltransferase O family.</text>
</comment>
<dbReference type="Pfam" id="PF01980">
    <property type="entry name" value="TrmO_N"/>
    <property type="match status" value="1"/>
</dbReference>
<dbReference type="EMBL" id="QPID01000008">
    <property type="protein sequence ID" value="RCU48887.1"/>
    <property type="molecule type" value="Genomic_DNA"/>
</dbReference>
<evidence type="ECO:0000313" key="5">
    <source>
        <dbReference type="Proteomes" id="UP000252558"/>
    </source>
</evidence>
<evidence type="ECO:0000313" key="4">
    <source>
        <dbReference type="EMBL" id="RCU48887.1"/>
    </source>
</evidence>
<reference evidence="4 5" key="1">
    <citation type="submission" date="2018-07" db="EMBL/GenBank/DDBJ databases">
        <title>Corallincola holothuriorum sp. nov., a new facultative anaerobe isolated from sea cucumber Apostichopus japonicus.</title>
        <authorList>
            <person name="Xia H."/>
        </authorList>
    </citation>
    <scope>NUCLEOTIDE SEQUENCE [LARGE SCALE GENOMIC DNA]</scope>
    <source>
        <strain evidence="4 5">C4</strain>
    </source>
</reference>
<dbReference type="PROSITE" id="PS01318">
    <property type="entry name" value="TSAA_1"/>
    <property type="match status" value="1"/>
</dbReference>
<organism evidence="4 5">
    <name type="scientific">Corallincola holothuriorum</name>
    <dbReference type="NCBI Taxonomy" id="2282215"/>
    <lineage>
        <taxon>Bacteria</taxon>
        <taxon>Pseudomonadati</taxon>
        <taxon>Pseudomonadota</taxon>
        <taxon>Gammaproteobacteria</taxon>
        <taxon>Alteromonadales</taxon>
        <taxon>Psychromonadaceae</taxon>
        <taxon>Corallincola</taxon>
    </lineage>
</organism>
<dbReference type="PANTHER" id="PTHR12818">
    <property type="entry name" value="TRNA (ADENINE(37)-N6)-METHYLTRANSFERASE"/>
    <property type="match status" value="1"/>
</dbReference>
<accession>A0A368NE15</accession>
<keyword evidence="5" id="KW-1185">Reference proteome</keyword>
<keyword evidence="4" id="KW-0489">Methyltransferase</keyword>
<feature type="domain" description="TsaA-like" evidence="3">
    <location>
        <begin position="6"/>
        <end position="147"/>
    </location>
</feature>
<dbReference type="InterPro" id="IPR023368">
    <property type="entry name" value="UPF0066_cons_site"/>
</dbReference>
<dbReference type="AlphaFoldDB" id="A0A368NE15"/>
<dbReference type="PROSITE" id="PS51668">
    <property type="entry name" value="TSAA_2"/>
    <property type="match status" value="1"/>
</dbReference>
<protein>
    <submittedName>
        <fullName evidence="4">tRNA (N6-threonylcarbamoyladenosine(37)-N6)-methyltransferase TrmO</fullName>
    </submittedName>
</protein>
<dbReference type="CDD" id="cd09281">
    <property type="entry name" value="UPF0066"/>
    <property type="match status" value="1"/>
</dbReference>
<evidence type="ECO:0000256" key="2">
    <source>
        <dbReference type="ARBA" id="ARBA00033753"/>
    </source>
</evidence>
<name>A0A368NE15_9GAMM</name>